<reference evidence="3" key="1">
    <citation type="journal article" date="2015" name="Genome Biol. Evol.">
        <title>Organellar Genomes of White Spruce (Picea glauca): Assembly and Annotation.</title>
        <authorList>
            <person name="Jackman S.D."/>
            <person name="Warren R.L."/>
            <person name="Gibb E.A."/>
            <person name="Vandervalk B.P."/>
            <person name="Mohamadi H."/>
            <person name="Chu J."/>
            <person name="Raymond A."/>
            <person name="Pleasance S."/>
            <person name="Coope R."/>
            <person name="Wildung M.R."/>
            <person name="Ritland C.E."/>
            <person name="Bousquet J."/>
            <person name="Jones S.J."/>
            <person name="Bohlmann J."/>
            <person name="Birol I."/>
        </authorList>
    </citation>
    <scope>NUCLEOTIDE SEQUENCE [LARGE SCALE GENOMIC DNA]</scope>
    <source>
        <tissue evidence="3">Flushing bud</tissue>
    </source>
</reference>
<feature type="compositionally biased region" description="Basic and acidic residues" evidence="1">
    <location>
        <begin position="62"/>
        <end position="77"/>
    </location>
</feature>
<feature type="region of interest" description="Disordered" evidence="1">
    <location>
        <begin position="56"/>
        <end position="86"/>
    </location>
</feature>
<evidence type="ECO:0000313" key="3">
    <source>
        <dbReference type="EMBL" id="KUM49278.1"/>
    </source>
</evidence>
<organism evidence="3">
    <name type="scientific">Picea glauca</name>
    <name type="common">White spruce</name>
    <name type="synonym">Pinus glauca</name>
    <dbReference type="NCBI Taxonomy" id="3330"/>
    <lineage>
        <taxon>Eukaryota</taxon>
        <taxon>Viridiplantae</taxon>
        <taxon>Streptophyta</taxon>
        <taxon>Embryophyta</taxon>
        <taxon>Tracheophyta</taxon>
        <taxon>Spermatophyta</taxon>
        <taxon>Pinopsida</taxon>
        <taxon>Pinidae</taxon>
        <taxon>Conifers I</taxon>
        <taxon>Pinales</taxon>
        <taxon>Pinaceae</taxon>
        <taxon>Picea</taxon>
    </lineage>
</organism>
<dbReference type="InterPro" id="IPR039537">
    <property type="entry name" value="Retrotran_Ty1/copia-like"/>
</dbReference>
<geneLocation type="mitochondrion" evidence="3"/>
<keyword evidence="3" id="KW-0496">Mitochondrion</keyword>
<gene>
    <name evidence="3" type="ORF">ABT39_MTgene3827</name>
</gene>
<evidence type="ECO:0000259" key="2">
    <source>
        <dbReference type="PROSITE" id="PS50994"/>
    </source>
</evidence>
<name>A0A117NI28_PICGL</name>
<dbReference type="GO" id="GO:0003676">
    <property type="term" value="F:nucleic acid binding"/>
    <property type="evidence" value="ECO:0007669"/>
    <property type="project" value="InterPro"/>
</dbReference>
<dbReference type="PANTHER" id="PTHR42648:SF18">
    <property type="entry name" value="RETROTRANSPOSON, UNCLASSIFIED-LIKE PROTEIN"/>
    <property type="match status" value="1"/>
</dbReference>
<dbReference type="GO" id="GO:0015074">
    <property type="term" value="P:DNA integration"/>
    <property type="evidence" value="ECO:0007669"/>
    <property type="project" value="InterPro"/>
</dbReference>
<evidence type="ECO:0000256" key="1">
    <source>
        <dbReference type="SAM" id="MobiDB-lite"/>
    </source>
</evidence>
<sequence length="86" mass="9796">MKSSTNFESEKPENMTERKIRVLRSDNGGEYTSNEFHDCCKEAGIKRELIVPYNPQQNGVAERCRKAARPKEEEKQVPKGRGKTGP</sequence>
<protein>
    <recommendedName>
        <fullName evidence="2">Integrase catalytic domain-containing protein</fullName>
    </recommendedName>
</protein>
<proteinExistence type="predicted"/>
<feature type="compositionally biased region" description="Basic and acidic residues" evidence="1">
    <location>
        <begin position="8"/>
        <end position="24"/>
    </location>
</feature>
<dbReference type="AlphaFoldDB" id="A0A117NI28"/>
<dbReference type="EMBL" id="LKAM01000003">
    <property type="protein sequence ID" value="KUM49278.1"/>
    <property type="molecule type" value="Genomic_DNA"/>
</dbReference>
<comment type="caution">
    <text evidence="3">The sequence shown here is derived from an EMBL/GenBank/DDBJ whole genome shotgun (WGS) entry which is preliminary data.</text>
</comment>
<feature type="domain" description="Integrase catalytic" evidence="2">
    <location>
        <begin position="1"/>
        <end position="63"/>
    </location>
</feature>
<dbReference type="InterPro" id="IPR001584">
    <property type="entry name" value="Integrase_cat-core"/>
</dbReference>
<dbReference type="PROSITE" id="PS50994">
    <property type="entry name" value="INTEGRASE"/>
    <property type="match status" value="1"/>
</dbReference>
<dbReference type="SUPFAM" id="SSF53098">
    <property type="entry name" value="Ribonuclease H-like"/>
    <property type="match status" value="1"/>
</dbReference>
<dbReference type="PANTHER" id="PTHR42648">
    <property type="entry name" value="TRANSPOSASE, PUTATIVE-RELATED"/>
    <property type="match status" value="1"/>
</dbReference>
<dbReference type="InterPro" id="IPR036397">
    <property type="entry name" value="RNaseH_sf"/>
</dbReference>
<dbReference type="InterPro" id="IPR012337">
    <property type="entry name" value="RNaseH-like_sf"/>
</dbReference>
<dbReference type="Gene3D" id="3.30.420.10">
    <property type="entry name" value="Ribonuclease H-like superfamily/Ribonuclease H"/>
    <property type="match status" value="1"/>
</dbReference>
<feature type="region of interest" description="Disordered" evidence="1">
    <location>
        <begin position="1"/>
        <end position="33"/>
    </location>
</feature>
<accession>A0A117NI28</accession>